<protein>
    <submittedName>
        <fullName evidence="10">MDR family MFS transporter</fullName>
    </submittedName>
</protein>
<dbReference type="Pfam" id="PF07690">
    <property type="entry name" value="MFS_1"/>
    <property type="match status" value="1"/>
</dbReference>
<keyword evidence="4" id="KW-1003">Cell membrane</keyword>
<feature type="transmembrane region" description="Helical" evidence="8">
    <location>
        <begin position="355"/>
        <end position="381"/>
    </location>
</feature>
<evidence type="ECO:0000313" key="11">
    <source>
        <dbReference type="Proteomes" id="UP001500902"/>
    </source>
</evidence>
<accession>A0ABP7AYL7</accession>
<feature type="transmembrane region" description="Helical" evidence="8">
    <location>
        <begin position="165"/>
        <end position="184"/>
    </location>
</feature>
<dbReference type="NCBIfam" id="TIGR00711">
    <property type="entry name" value="efflux_EmrB"/>
    <property type="match status" value="1"/>
</dbReference>
<evidence type="ECO:0000256" key="5">
    <source>
        <dbReference type="ARBA" id="ARBA00022692"/>
    </source>
</evidence>
<feature type="transmembrane region" description="Helical" evidence="8">
    <location>
        <begin position="49"/>
        <end position="69"/>
    </location>
</feature>
<organism evidence="10 11">
    <name type="scientific">Nonomuraea antimicrobica</name>
    <dbReference type="NCBI Taxonomy" id="561173"/>
    <lineage>
        <taxon>Bacteria</taxon>
        <taxon>Bacillati</taxon>
        <taxon>Actinomycetota</taxon>
        <taxon>Actinomycetes</taxon>
        <taxon>Streptosporangiales</taxon>
        <taxon>Streptosporangiaceae</taxon>
        <taxon>Nonomuraea</taxon>
    </lineage>
</organism>
<keyword evidence="3" id="KW-0813">Transport</keyword>
<dbReference type="PRINTS" id="PR01036">
    <property type="entry name" value="TCRTETB"/>
</dbReference>
<feature type="transmembrane region" description="Helical" evidence="8">
    <location>
        <begin position="330"/>
        <end position="349"/>
    </location>
</feature>
<sequence length="479" mass="49173">MRVMVRPTTAVTVVYVAAIFLSTMDTTIVNVALPAIGDAFSIPSTSVDSITISFLVSLAVFIPASGWLADRFGGKRVLMTAIAVFTAASALCGSASSLGELVAYRILQGLGGGMLAPVGMAMVLRSFAPAERVRALSMITIATAVAPTLGPTLGGLLVTNLSWRWVFFVNLPVGVCALVFGLLFVRDLGERRAERFDAAGFVLSAAGLALLVFGISEGPDQGWDAVPVLVGMVAGAALLAAMVVVELRRRAPMIDVRLFRDRCFRSSTAVMTSVSVAFLGAVYTVSLLLQDGRDLSPLVTGLTILPQAVGVMLGSQLASRVLYPRFGPRAVMTGGVAGTSLFVALLATVGSGTSLWGVGLLLHCMGFCVGLVFVSTQAAAFATIPQASSSRASTIFNVGRRLGGALGIAAETTAMVLAGAGGPVAGGGAGTRPYQVAFLVVAVINLLALWPALAVRNADAATTMPPLPQRSAKPAAGKG</sequence>
<evidence type="ECO:0000256" key="4">
    <source>
        <dbReference type="ARBA" id="ARBA00022475"/>
    </source>
</evidence>
<dbReference type="Gene3D" id="1.20.1250.20">
    <property type="entry name" value="MFS general substrate transporter like domains"/>
    <property type="match status" value="1"/>
</dbReference>
<comment type="similarity">
    <text evidence="2">Belongs to the major facilitator superfamily. EmrB family.</text>
</comment>
<feature type="domain" description="Major facilitator superfamily (MFS) profile" evidence="9">
    <location>
        <begin position="11"/>
        <end position="460"/>
    </location>
</feature>
<reference evidence="11" key="1">
    <citation type="journal article" date="2019" name="Int. J. Syst. Evol. Microbiol.">
        <title>The Global Catalogue of Microorganisms (GCM) 10K type strain sequencing project: providing services to taxonomists for standard genome sequencing and annotation.</title>
        <authorList>
            <consortium name="The Broad Institute Genomics Platform"/>
            <consortium name="The Broad Institute Genome Sequencing Center for Infectious Disease"/>
            <person name="Wu L."/>
            <person name="Ma J."/>
        </authorList>
    </citation>
    <scope>NUCLEOTIDE SEQUENCE [LARGE SCALE GENOMIC DNA]</scope>
    <source>
        <strain evidence="11">JCM 16904</strain>
    </source>
</reference>
<evidence type="ECO:0000256" key="7">
    <source>
        <dbReference type="ARBA" id="ARBA00023136"/>
    </source>
</evidence>
<dbReference type="InterPro" id="IPR020846">
    <property type="entry name" value="MFS_dom"/>
</dbReference>
<feature type="transmembrane region" description="Helical" evidence="8">
    <location>
        <begin position="402"/>
        <end position="422"/>
    </location>
</feature>
<dbReference type="CDD" id="cd17503">
    <property type="entry name" value="MFS_LmrB_MDR_like"/>
    <property type="match status" value="1"/>
</dbReference>
<evidence type="ECO:0000313" key="10">
    <source>
        <dbReference type="EMBL" id="GAA3643172.1"/>
    </source>
</evidence>
<proteinExistence type="inferred from homology"/>
<dbReference type="Gene3D" id="1.20.1720.10">
    <property type="entry name" value="Multidrug resistance protein D"/>
    <property type="match status" value="1"/>
</dbReference>
<evidence type="ECO:0000256" key="3">
    <source>
        <dbReference type="ARBA" id="ARBA00022448"/>
    </source>
</evidence>
<name>A0ABP7AYL7_9ACTN</name>
<feature type="transmembrane region" description="Helical" evidence="8">
    <location>
        <begin position="136"/>
        <end position="159"/>
    </location>
</feature>
<dbReference type="PROSITE" id="PS50850">
    <property type="entry name" value="MFS"/>
    <property type="match status" value="1"/>
</dbReference>
<dbReference type="PANTHER" id="PTHR42718">
    <property type="entry name" value="MAJOR FACILITATOR SUPERFAMILY MULTIDRUG TRANSPORTER MFSC"/>
    <property type="match status" value="1"/>
</dbReference>
<keyword evidence="6 8" id="KW-1133">Transmembrane helix</keyword>
<dbReference type="InterPro" id="IPR004638">
    <property type="entry name" value="EmrB-like"/>
</dbReference>
<comment type="caution">
    <text evidence="10">The sequence shown here is derived from an EMBL/GenBank/DDBJ whole genome shotgun (WGS) entry which is preliminary data.</text>
</comment>
<feature type="transmembrane region" description="Helical" evidence="8">
    <location>
        <begin position="295"/>
        <end position="318"/>
    </location>
</feature>
<dbReference type="InterPro" id="IPR036259">
    <property type="entry name" value="MFS_trans_sf"/>
</dbReference>
<feature type="transmembrane region" description="Helical" evidence="8">
    <location>
        <begin position="434"/>
        <end position="455"/>
    </location>
</feature>
<evidence type="ECO:0000256" key="6">
    <source>
        <dbReference type="ARBA" id="ARBA00022989"/>
    </source>
</evidence>
<evidence type="ECO:0000256" key="1">
    <source>
        <dbReference type="ARBA" id="ARBA00004651"/>
    </source>
</evidence>
<gene>
    <name evidence="10" type="ORF">GCM10022224_001950</name>
</gene>
<feature type="transmembrane region" description="Helical" evidence="8">
    <location>
        <begin position="76"/>
        <end position="96"/>
    </location>
</feature>
<dbReference type="InterPro" id="IPR011701">
    <property type="entry name" value="MFS"/>
</dbReference>
<keyword evidence="7 8" id="KW-0472">Membrane</keyword>
<feature type="transmembrane region" description="Helical" evidence="8">
    <location>
        <begin position="102"/>
        <end position="124"/>
    </location>
</feature>
<evidence type="ECO:0000259" key="9">
    <source>
        <dbReference type="PROSITE" id="PS50850"/>
    </source>
</evidence>
<evidence type="ECO:0000256" key="2">
    <source>
        <dbReference type="ARBA" id="ARBA00008537"/>
    </source>
</evidence>
<dbReference type="PANTHER" id="PTHR42718:SF9">
    <property type="entry name" value="MAJOR FACILITATOR SUPERFAMILY MULTIDRUG TRANSPORTER MFSC"/>
    <property type="match status" value="1"/>
</dbReference>
<feature type="transmembrane region" description="Helical" evidence="8">
    <location>
        <begin position="196"/>
        <end position="216"/>
    </location>
</feature>
<keyword evidence="5 8" id="KW-0812">Transmembrane</keyword>
<dbReference type="SUPFAM" id="SSF103473">
    <property type="entry name" value="MFS general substrate transporter"/>
    <property type="match status" value="1"/>
</dbReference>
<feature type="transmembrane region" description="Helical" evidence="8">
    <location>
        <begin position="228"/>
        <end position="247"/>
    </location>
</feature>
<keyword evidence="11" id="KW-1185">Reference proteome</keyword>
<comment type="subcellular location">
    <subcellularLocation>
        <location evidence="1">Cell membrane</location>
        <topology evidence="1">Multi-pass membrane protein</topology>
    </subcellularLocation>
</comment>
<dbReference type="Proteomes" id="UP001500902">
    <property type="component" value="Unassembled WGS sequence"/>
</dbReference>
<evidence type="ECO:0000256" key="8">
    <source>
        <dbReference type="SAM" id="Phobius"/>
    </source>
</evidence>
<dbReference type="EMBL" id="BAAAZP010000003">
    <property type="protein sequence ID" value="GAA3643172.1"/>
    <property type="molecule type" value="Genomic_DNA"/>
</dbReference>
<feature type="transmembrane region" description="Helical" evidence="8">
    <location>
        <begin position="268"/>
        <end position="289"/>
    </location>
</feature>